<feature type="transmembrane region" description="Helical" evidence="1">
    <location>
        <begin position="283"/>
        <end position="303"/>
    </location>
</feature>
<feature type="transmembrane region" description="Helical" evidence="1">
    <location>
        <begin position="51"/>
        <end position="73"/>
    </location>
</feature>
<gene>
    <name evidence="2" type="ORF">GD597_12570</name>
</gene>
<reference evidence="2" key="1">
    <citation type="submission" date="2019-10" db="EMBL/GenBank/DDBJ databases">
        <title>Draft genome sequence of Panacibacter sp. KCS-6.</title>
        <authorList>
            <person name="Yim K.J."/>
        </authorList>
    </citation>
    <scope>NUCLEOTIDE SEQUENCE</scope>
    <source>
        <strain evidence="2">KCS-6</strain>
    </source>
</reference>
<feature type="transmembrane region" description="Helical" evidence="1">
    <location>
        <begin position="85"/>
        <end position="102"/>
    </location>
</feature>
<dbReference type="InterPro" id="IPR036927">
    <property type="entry name" value="Cyt_c_oxase-like_su1_sf"/>
</dbReference>
<dbReference type="RefSeq" id="WP_171608238.1">
    <property type="nucleotide sequence ID" value="NZ_WHPF01000008.1"/>
</dbReference>
<comment type="caution">
    <text evidence="2">The sequence shown here is derived from an EMBL/GenBank/DDBJ whole genome shotgun (WGS) entry which is preliminary data.</text>
</comment>
<protein>
    <submittedName>
        <fullName evidence="2">Uncharacterized protein</fullName>
    </submittedName>
</protein>
<feature type="transmembrane region" description="Helical" evidence="1">
    <location>
        <begin position="108"/>
        <end position="128"/>
    </location>
</feature>
<dbReference type="EMBL" id="WHPF01000008">
    <property type="protein sequence ID" value="NNV56298.1"/>
    <property type="molecule type" value="Genomic_DNA"/>
</dbReference>
<feature type="transmembrane region" description="Helical" evidence="1">
    <location>
        <begin position="148"/>
        <end position="166"/>
    </location>
</feature>
<dbReference type="AlphaFoldDB" id="A0A8J8JTT1"/>
<keyword evidence="1" id="KW-0812">Transmembrane</keyword>
<sequence length="411" mass="47109">MNDKKLFFSKWIKISLSNFLVVALVGVLLRYKINFPLPWVNYKFLLHAHSHFAFAGWITQILMSLIVQFVYEHNSNVGLTRYKKIFWGNFVTAYGMLFSFPFQGYGLFSIIFSTLSVIVSYIFIAFVWKDLKHIADIGYSKAWIKASLLLYAISSVGPFSLAYLMANKISGQDLYFGSVYFFLHFQYNGWFLFACFGLFFNYLHRAGFLNTALYSKRIFYVLFITCFPAYFLSTMWMDLPIAIRIIATVAAIAQLISLVYIFKLFVHTKKLLSNNLNTLTKKLWGMVLIAFVIKLVLQCLSTIPSLSQYAFGFRPVVIGYLHLSFLGIITFFILGYIQQVVTLNRIGVYTFIVGVLITEITLMLQGFENIGFSALPFANYILFIASIVITVGLGFIVIKIVKPQLNNHFSK</sequence>
<accession>A0A8J8JTT1</accession>
<keyword evidence="1" id="KW-0472">Membrane</keyword>
<dbReference type="Gene3D" id="1.20.210.10">
    <property type="entry name" value="Cytochrome c oxidase-like, subunit I domain"/>
    <property type="match status" value="1"/>
</dbReference>
<feature type="transmembrane region" description="Helical" evidence="1">
    <location>
        <begin position="218"/>
        <end position="236"/>
    </location>
</feature>
<organism evidence="2 3">
    <name type="scientific">Limnovirga soli</name>
    <dbReference type="NCBI Taxonomy" id="2656915"/>
    <lineage>
        <taxon>Bacteria</taxon>
        <taxon>Pseudomonadati</taxon>
        <taxon>Bacteroidota</taxon>
        <taxon>Chitinophagia</taxon>
        <taxon>Chitinophagales</taxon>
        <taxon>Chitinophagaceae</taxon>
        <taxon>Limnovirga</taxon>
    </lineage>
</organism>
<evidence type="ECO:0000313" key="3">
    <source>
        <dbReference type="Proteomes" id="UP000598971"/>
    </source>
</evidence>
<keyword evidence="3" id="KW-1185">Reference proteome</keyword>
<feature type="transmembrane region" description="Helical" evidence="1">
    <location>
        <begin position="12"/>
        <end position="31"/>
    </location>
</feature>
<keyword evidence="1" id="KW-1133">Transmembrane helix</keyword>
<feature type="transmembrane region" description="Helical" evidence="1">
    <location>
        <begin position="346"/>
        <end position="365"/>
    </location>
</feature>
<feature type="transmembrane region" description="Helical" evidence="1">
    <location>
        <begin position="242"/>
        <end position="262"/>
    </location>
</feature>
<feature type="transmembrane region" description="Helical" evidence="1">
    <location>
        <begin position="315"/>
        <end position="334"/>
    </location>
</feature>
<feature type="transmembrane region" description="Helical" evidence="1">
    <location>
        <begin position="186"/>
        <end position="206"/>
    </location>
</feature>
<proteinExistence type="predicted"/>
<evidence type="ECO:0000313" key="2">
    <source>
        <dbReference type="EMBL" id="NNV56298.1"/>
    </source>
</evidence>
<name>A0A8J8JTT1_9BACT</name>
<dbReference type="Proteomes" id="UP000598971">
    <property type="component" value="Unassembled WGS sequence"/>
</dbReference>
<feature type="transmembrane region" description="Helical" evidence="1">
    <location>
        <begin position="377"/>
        <end position="401"/>
    </location>
</feature>
<evidence type="ECO:0000256" key="1">
    <source>
        <dbReference type="SAM" id="Phobius"/>
    </source>
</evidence>